<dbReference type="EMBL" id="CAJVPW010035028">
    <property type="protein sequence ID" value="CAG8734817.1"/>
    <property type="molecule type" value="Genomic_DNA"/>
</dbReference>
<accession>A0ACA9Q5C7</accession>
<evidence type="ECO:0000313" key="1">
    <source>
        <dbReference type="EMBL" id="CAG8734817.1"/>
    </source>
</evidence>
<dbReference type="Proteomes" id="UP000789366">
    <property type="component" value="Unassembled WGS sequence"/>
</dbReference>
<feature type="non-terminal residue" evidence="1">
    <location>
        <position position="74"/>
    </location>
</feature>
<gene>
    <name evidence="1" type="ORF">SPELUC_LOCUS13372</name>
</gene>
<keyword evidence="2" id="KW-1185">Reference proteome</keyword>
<name>A0ACA9Q5C7_9GLOM</name>
<reference evidence="1" key="1">
    <citation type="submission" date="2021-06" db="EMBL/GenBank/DDBJ databases">
        <authorList>
            <person name="Kallberg Y."/>
            <person name="Tangrot J."/>
            <person name="Rosling A."/>
        </authorList>
    </citation>
    <scope>NUCLEOTIDE SEQUENCE</scope>
    <source>
        <strain evidence="1">28 12/20/2015</strain>
    </source>
</reference>
<protein>
    <submittedName>
        <fullName evidence="1">1806_t:CDS:1</fullName>
    </submittedName>
</protein>
<sequence length="74" mass="8315">MSQKIESLLVQTDTTIKNSPTLIDDCLHLVFGLLTTNKDLYSCILVNKSWAAIAVPSLWKAPFRNDHDFIPSPK</sequence>
<proteinExistence type="predicted"/>
<evidence type="ECO:0000313" key="2">
    <source>
        <dbReference type="Proteomes" id="UP000789366"/>
    </source>
</evidence>
<comment type="caution">
    <text evidence="1">The sequence shown here is derived from an EMBL/GenBank/DDBJ whole genome shotgun (WGS) entry which is preliminary data.</text>
</comment>
<organism evidence="1 2">
    <name type="scientific">Cetraspora pellucida</name>
    <dbReference type="NCBI Taxonomy" id="1433469"/>
    <lineage>
        <taxon>Eukaryota</taxon>
        <taxon>Fungi</taxon>
        <taxon>Fungi incertae sedis</taxon>
        <taxon>Mucoromycota</taxon>
        <taxon>Glomeromycotina</taxon>
        <taxon>Glomeromycetes</taxon>
        <taxon>Diversisporales</taxon>
        <taxon>Gigasporaceae</taxon>
        <taxon>Cetraspora</taxon>
    </lineage>
</organism>